<gene>
    <name evidence="1" type="ORF">PHMEG_00011125</name>
</gene>
<evidence type="ECO:0000313" key="1">
    <source>
        <dbReference type="EMBL" id="OWZ15273.1"/>
    </source>
</evidence>
<proteinExistence type="predicted"/>
<dbReference type="AlphaFoldDB" id="A0A225WC06"/>
<name>A0A225WC06_9STRA</name>
<accession>A0A225WC06</accession>
<sequence length="94" mass="10468">MLVGTPATDEYTGCSISFEEDANEPGEAMDEVYDLEDKEDNPEDAILAAGQSSGASPWLGILWKNLMKSSDSYQHLETTTMKREKMMAMTRNKL</sequence>
<reference evidence="2" key="1">
    <citation type="submission" date="2017-03" db="EMBL/GenBank/DDBJ databases">
        <title>Phytopthora megakarya and P. palmivora, two closely related causual agents of cacao black pod achieved similar genome size and gene model numbers by different mechanisms.</title>
        <authorList>
            <person name="Ali S."/>
            <person name="Shao J."/>
            <person name="Larry D.J."/>
            <person name="Kronmiller B."/>
            <person name="Shen D."/>
            <person name="Strem M.D."/>
            <person name="Melnick R.L."/>
            <person name="Guiltinan M.J."/>
            <person name="Tyler B.M."/>
            <person name="Meinhardt L.W."/>
            <person name="Bailey B.A."/>
        </authorList>
    </citation>
    <scope>NUCLEOTIDE SEQUENCE [LARGE SCALE GENOMIC DNA]</scope>
    <source>
        <strain evidence="2">zdho120</strain>
    </source>
</reference>
<keyword evidence="2" id="KW-1185">Reference proteome</keyword>
<dbReference type="Proteomes" id="UP000198211">
    <property type="component" value="Unassembled WGS sequence"/>
</dbReference>
<evidence type="ECO:0008006" key="3">
    <source>
        <dbReference type="Google" id="ProtNLM"/>
    </source>
</evidence>
<organism evidence="1 2">
    <name type="scientific">Phytophthora megakarya</name>
    <dbReference type="NCBI Taxonomy" id="4795"/>
    <lineage>
        <taxon>Eukaryota</taxon>
        <taxon>Sar</taxon>
        <taxon>Stramenopiles</taxon>
        <taxon>Oomycota</taxon>
        <taxon>Peronosporomycetes</taxon>
        <taxon>Peronosporales</taxon>
        <taxon>Peronosporaceae</taxon>
        <taxon>Phytophthora</taxon>
    </lineage>
</organism>
<protein>
    <recommendedName>
        <fullName evidence="3">Eukaryotic/viral aspartic protease</fullName>
    </recommendedName>
</protein>
<dbReference type="EMBL" id="NBNE01001161">
    <property type="protein sequence ID" value="OWZ15273.1"/>
    <property type="molecule type" value="Genomic_DNA"/>
</dbReference>
<comment type="caution">
    <text evidence="1">The sequence shown here is derived from an EMBL/GenBank/DDBJ whole genome shotgun (WGS) entry which is preliminary data.</text>
</comment>
<evidence type="ECO:0000313" key="2">
    <source>
        <dbReference type="Proteomes" id="UP000198211"/>
    </source>
</evidence>